<reference evidence="3" key="1">
    <citation type="submission" date="2023-06" db="EMBL/GenBank/DDBJ databases">
        <title>Male Hemibagrus guttatus genome.</title>
        <authorList>
            <person name="Bian C."/>
        </authorList>
    </citation>
    <scope>NUCLEOTIDE SEQUENCE</scope>
    <source>
        <strain evidence="3">Male_cb2023</strain>
        <tissue evidence="3">Muscle</tissue>
    </source>
</reference>
<evidence type="ECO:0000259" key="2">
    <source>
        <dbReference type="Pfam" id="PF17919"/>
    </source>
</evidence>
<organism evidence="3 4">
    <name type="scientific">Hemibagrus guttatus</name>
    <dbReference type="NCBI Taxonomy" id="175788"/>
    <lineage>
        <taxon>Eukaryota</taxon>
        <taxon>Metazoa</taxon>
        <taxon>Chordata</taxon>
        <taxon>Craniata</taxon>
        <taxon>Vertebrata</taxon>
        <taxon>Euteleostomi</taxon>
        <taxon>Actinopterygii</taxon>
        <taxon>Neopterygii</taxon>
        <taxon>Teleostei</taxon>
        <taxon>Ostariophysi</taxon>
        <taxon>Siluriformes</taxon>
        <taxon>Bagridae</taxon>
        <taxon>Hemibagrus</taxon>
    </lineage>
</organism>
<proteinExistence type="predicted"/>
<dbReference type="SUPFAM" id="SSF56672">
    <property type="entry name" value="DNA/RNA polymerases"/>
    <property type="match status" value="1"/>
</dbReference>
<dbReference type="Pfam" id="PF17919">
    <property type="entry name" value="RT_RNaseH_2"/>
    <property type="match status" value="1"/>
</dbReference>
<accession>A0AAE0QD65</accession>
<dbReference type="PANTHER" id="PTHR34072:SF42">
    <property type="entry name" value="INTEGRASE CATALYTIC DOMAIN-CONTAINING PROTEIN"/>
    <property type="match status" value="1"/>
</dbReference>
<dbReference type="AlphaFoldDB" id="A0AAE0QD65"/>
<feature type="compositionally biased region" description="Polar residues" evidence="1">
    <location>
        <begin position="61"/>
        <end position="74"/>
    </location>
</feature>
<evidence type="ECO:0000313" key="4">
    <source>
        <dbReference type="Proteomes" id="UP001274896"/>
    </source>
</evidence>
<dbReference type="InterPro" id="IPR041577">
    <property type="entry name" value="RT_RNaseH_2"/>
</dbReference>
<feature type="domain" description="Reverse transcriptase/retrotransposon-derived protein RNase H-like" evidence="2">
    <location>
        <begin position="95"/>
        <end position="177"/>
    </location>
</feature>
<dbReference type="Proteomes" id="UP001274896">
    <property type="component" value="Unassembled WGS sequence"/>
</dbReference>
<gene>
    <name evidence="3" type="ORF">QTP70_007174</name>
</gene>
<dbReference type="InterPro" id="IPR043128">
    <property type="entry name" value="Rev_trsase/Diguanyl_cyclase"/>
</dbReference>
<dbReference type="Gene3D" id="3.30.70.270">
    <property type="match status" value="1"/>
</dbReference>
<keyword evidence="4" id="KW-1185">Reference proteome</keyword>
<evidence type="ECO:0000256" key="1">
    <source>
        <dbReference type="SAM" id="MobiDB-lite"/>
    </source>
</evidence>
<name>A0AAE0QD65_9TELE</name>
<comment type="caution">
    <text evidence="3">The sequence shown here is derived from an EMBL/GenBank/DDBJ whole genome shotgun (WGS) entry which is preliminary data.</text>
</comment>
<sequence>MRSAFDAPNITCATTAATKVTKSTAAPRDPLKLSVNRLWGGRQHHQQQPRRETPPPYCSMHPTSTSDSRQQSTHRNYSTIAVPLTSLGKPKTLSWSKSAREAFKRLKWSFTTAPILCHPDPEIDTSNSGIGAVLSQRHSNTGKLHPCAFYSRKLMPAEANYDVGNREILSIKAALEECVTGWRELVIHF</sequence>
<dbReference type="InterPro" id="IPR043502">
    <property type="entry name" value="DNA/RNA_pol_sf"/>
</dbReference>
<protein>
    <recommendedName>
        <fullName evidence="2">Reverse transcriptase/retrotransposon-derived protein RNase H-like domain-containing protein</fullName>
    </recommendedName>
</protein>
<feature type="region of interest" description="Disordered" evidence="1">
    <location>
        <begin position="38"/>
        <end position="74"/>
    </location>
</feature>
<evidence type="ECO:0000313" key="3">
    <source>
        <dbReference type="EMBL" id="KAK3518679.1"/>
    </source>
</evidence>
<dbReference type="PANTHER" id="PTHR34072">
    <property type="entry name" value="ENZYMATIC POLYPROTEIN-RELATED"/>
    <property type="match status" value="1"/>
</dbReference>
<dbReference type="EMBL" id="JAUCMX010000017">
    <property type="protein sequence ID" value="KAK3518679.1"/>
    <property type="molecule type" value="Genomic_DNA"/>
</dbReference>